<dbReference type="AlphaFoldDB" id="A0A9Q8P2S6"/>
<dbReference type="GO" id="GO:0016405">
    <property type="term" value="F:CoA-ligase activity"/>
    <property type="evidence" value="ECO:0007669"/>
    <property type="project" value="TreeGrafter"/>
</dbReference>
<keyword evidence="4" id="KW-1185">Reference proteome</keyword>
<accession>A0A9Q8P2S6</accession>
<dbReference type="Gene3D" id="3.30.300.30">
    <property type="match status" value="1"/>
</dbReference>
<dbReference type="KEGG" id="ffu:CLAFUR5_00164"/>
<dbReference type="GeneID" id="71980042"/>
<dbReference type="Proteomes" id="UP000756132">
    <property type="component" value="Chromosome 1"/>
</dbReference>
<dbReference type="SUPFAM" id="SSF56801">
    <property type="entry name" value="Acetyl-CoA synthetase-like"/>
    <property type="match status" value="1"/>
</dbReference>
<feature type="domain" description="AMP-binding enzyme C-terminal" evidence="2">
    <location>
        <begin position="498"/>
        <end position="572"/>
    </location>
</feature>
<gene>
    <name evidence="3" type="ORF">CLAFUR5_00164</name>
</gene>
<feature type="domain" description="AMP-dependent synthetase/ligase" evidence="1">
    <location>
        <begin position="224"/>
        <end position="444"/>
    </location>
</feature>
<dbReference type="RefSeq" id="XP_047755584.1">
    <property type="nucleotide sequence ID" value="XM_047899312.1"/>
</dbReference>
<dbReference type="OrthoDB" id="6509636at2759"/>
<dbReference type="InterPro" id="IPR045851">
    <property type="entry name" value="AMP-bd_C_sf"/>
</dbReference>
<dbReference type="Pfam" id="PF13193">
    <property type="entry name" value="AMP-binding_C"/>
    <property type="match status" value="1"/>
</dbReference>
<dbReference type="PANTHER" id="PTHR24096:SF424">
    <property type="entry name" value="ACETYL-COA SYNTHETASE-LIKE PROTEIN-RELATED"/>
    <property type="match status" value="1"/>
</dbReference>
<evidence type="ECO:0000259" key="1">
    <source>
        <dbReference type="Pfam" id="PF00501"/>
    </source>
</evidence>
<protein>
    <submittedName>
        <fullName evidence="3">Phenylacetyl-CoA ligase</fullName>
    </submittedName>
</protein>
<reference evidence="3" key="1">
    <citation type="submission" date="2021-12" db="EMBL/GenBank/DDBJ databases">
        <authorList>
            <person name="Zaccaron A."/>
            <person name="Stergiopoulos I."/>
        </authorList>
    </citation>
    <scope>NUCLEOTIDE SEQUENCE</scope>
    <source>
        <strain evidence="3">Race5_Kim</strain>
    </source>
</reference>
<evidence type="ECO:0000313" key="3">
    <source>
        <dbReference type="EMBL" id="UJO11218.1"/>
    </source>
</evidence>
<evidence type="ECO:0000313" key="4">
    <source>
        <dbReference type="Proteomes" id="UP000756132"/>
    </source>
</evidence>
<dbReference type="InterPro" id="IPR000873">
    <property type="entry name" value="AMP-dep_synth/lig_dom"/>
</dbReference>
<dbReference type="PANTHER" id="PTHR24096">
    <property type="entry name" value="LONG-CHAIN-FATTY-ACID--COA LIGASE"/>
    <property type="match status" value="1"/>
</dbReference>
<proteinExistence type="predicted"/>
<name>A0A9Q8P2S6_PASFU</name>
<feature type="domain" description="AMP-dependent synthetase/ligase" evidence="1">
    <location>
        <begin position="38"/>
        <end position="137"/>
    </location>
</feature>
<evidence type="ECO:0000259" key="2">
    <source>
        <dbReference type="Pfam" id="PF13193"/>
    </source>
</evidence>
<dbReference type="Pfam" id="PF00501">
    <property type="entry name" value="AMP-binding"/>
    <property type="match status" value="2"/>
</dbReference>
<sequence length="588" mass="65525">MGKIHRSRYNVDILKVDLLTFVFRHNDIETRSRPQYFDAFRPDRHFSLAQGEEYAKRIGLGLRKLGLESDDKVLLFSGNNLIFPPLLWGVIAADCVFTAVSPTASSSELENQLKASNSKVVITSLDLVDKAVQAAAKAGIPTDRVFIFCHPEDADHISRPTAVKPWTAFWASQSEGMKFQWNVSTDPKYLASKTVILNFSSGYVLSESNRYNVTKTENLLLYRTTGPPKGVEITHANVVANSTQLVHYRTMAADRPSSHARRERLARSGERWLAPLPMYHAYGQIYYCVNAPLMAAKVYIMSRYEIGLLLLFVDLYRITFLTGVPTVLVQMSKQPAGRFNLESIEYALTGSAPLGGETARFIEKNFLPRGLVLRQGWGMTETTNSMSGFSPDDPEDFRSIGYLNPNCLGQVVPVEGMSWADEVPAGVEVGELWVSGGNVIKGYYNNPQATEQTVVMRDGIRWLRTGDVAYFDADGKIFIVDRLKELIKVEGLQVSPAELEAVIISHEGVADAAVLAAKIDGGEYPRAFVVKKDPTITESTVHDLIKERFAKHKWLTGGVYFINEIPKTPSGKAQKRRLPDRPAKVIKL</sequence>
<dbReference type="InterPro" id="IPR042099">
    <property type="entry name" value="ANL_N_sf"/>
</dbReference>
<dbReference type="EMBL" id="CP090163">
    <property type="protein sequence ID" value="UJO11218.1"/>
    <property type="molecule type" value="Genomic_DNA"/>
</dbReference>
<dbReference type="InterPro" id="IPR025110">
    <property type="entry name" value="AMP-bd_C"/>
</dbReference>
<keyword evidence="3" id="KW-0436">Ligase</keyword>
<reference evidence="3" key="2">
    <citation type="journal article" date="2022" name="Microb. Genom.">
        <title>A chromosome-scale genome assembly of the tomato pathogen Cladosporium fulvum reveals a compartmentalized genome architecture and the presence of a dispensable chromosome.</title>
        <authorList>
            <person name="Zaccaron A.Z."/>
            <person name="Chen L.H."/>
            <person name="Samaras A."/>
            <person name="Stergiopoulos I."/>
        </authorList>
    </citation>
    <scope>NUCLEOTIDE SEQUENCE</scope>
    <source>
        <strain evidence="3">Race5_Kim</strain>
    </source>
</reference>
<dbReference type="Gene3D" id="3.40.50.12780">
    <property type="entry name" value="N-terminal domain of ligase-like"/>
    <property type="match status" value="2"/>
</dbReference>
<organism evidence="3 4">
    <name type="scientific">Passalora fulva</name>
    <name type="common">Tomato leaf mold</name>
    <name type="synonym">Cladosporium fulvum</name>
    <dbReference type="NCBI Taxonomy" id="5499"/>
    <lineage>
        <taxon>Eukaryota</taxon>
        <taxon>Fungi</taxon>
        <taxon>Dikarya</taxon>
        <taxon>Ascomycota</taxon>
        <taxon>Pezizomycotina</taxon>
        <taxon>Dothideomycetes</taxon>
        <taxon>Dothideomycetidae</taxon>
        <taxon>Mycosphaerellales</taxon>
        <taxon>Mycosphaerellaceae</taxon>
        <taxon>Fulvia</taxon>
    </lineage>
</organism>